<dbReference type="GO" id="GO:0000122">
    <property type="term" value="P:negative regulation of transcription by RNA polymerase II"/>
    <property type="evidence" value="ECO:0007669"/>
    <property type="project" value="TreeGrafter"/>
</dbReference>
<feature type="region of interest" description="Disordered" evidence="2">
    <location>
        <begin position="697"/>
        <end position="730"/>
    </location>
</feature>
<dbReference type="PANTHER" id="PTHR10005">
    <property type="entry name" value="SKI ONCOGENE-RELATED"/>
    <property type="match status" value="1"/>
</dbReference>
<organism evidence="4 5">
    <name type="scientific">Hemibagrus wyckioides</name>
    <dbReference type="NCBI Taxonomy" id="337641"/>
    <lineage>
        <taxon>Eukaryota</taxon>
        <taxon>Metazoa</taxon>
        <taxon>Chordata</taxon>
        <taxon>Craniata</taxon>
        <taxon>Vertebrata</taxon>
        <taxon>Euteleostomi</taxon>
        <taxon>Actinopterygii</taxon>
        <taxon>Neopterygii</taxon>
        <taxon>Teleostei</taxon>
        <taxon>Ostariophysi</taxon>
        <taxon>Siluriformes</taxon>
        <taxon>Bagridae</taxon>
        <taxon>Hemibagrus</taxon>
    </lineage>
</organism>
<protein>
    <recommendedName>
        <fullName evidence="3">c-SKI SMAD4-binding domain-containing protein</fullName>
    </recommendedName>
</protein>
<name>A0A9D3P2D1_9TELE</name>
<dbReference type="FunFam" id="3.10.260.20:FF:000002">
    <property type="entry name" value="SKI-like oncogene a"/>
    <property type="match status" value="1"/>
</dbReference>
<evidence type="ECO:0000256" key="1">
    <source>
        <dbReference type="ARBA" id="ARBA00009513"/>
    </source>
</evidence>
<dbReference type="CDD" id="cd21084">
    <property type="entry name" value="DHD_Sno"/>
    <property type="match status" value="1"/>
</dbReference>
<dbReference type="Gene3D" id="3.10.390.10">
    <property type="entry name" value="SAND domain-like"/>
    <property type="match status" value="1"/>
</dbReference>
<feature type="compositionally biased region" description="Low complexity" evidence="2">
    <location>
        <begin position="718"/>
        <end position="730"/>
    </location>
</feature>
<dbReference type="GO" id="GO:0005667">
    <property type="term" value="C:transcription regulator complex"/>
    <property type="evidence" value="ECO:0007669"/>
    <property type="project" value="TreeGrafter"/>
</dbReference>
<dbReference type="Gene3D" id="3.10.260.20">
    <property type="entry name" value="Ski"/>
    <property type="match status" value="1"/>
</dbReference>
<dbReference type="InterPro" id="IPR014890">
    <property type="entry name" value="c-SKI_SMAD4-bd_dom"/>
</dbReference>
<dbReference type="SUPFAM" id="SSF63763">
    <property type="entry name" value="SAND domain-like"/>
    <property type="match status" value="1"/>
</dbReference>
<dbReference type="SUPFAM" id="SSF46955">
    <property type="entry name" value="Putative DNA-binding domain"/>
    <property type="match status" value="1"/>
</dbReference>
<dbReference type="GO" id="GO:0030512">
    <property type="term" value="P:negative regulation of transforming growth factor beta receptor signaling pathway"/>
    <property type="evidence" value="ECO:0007669"/>
    <property type="project" value="TreeGrafter"/>
</dbReference>
<dbReference type="SMART" id="SM01046">
    <property type="entry name" value="c-SKI_SMAD_bind"/>
    <property type="match status" value="1"/>
</dbReference>
<evidence type="ECO:0000313" key="5">
    <source>
        <dbReference type="Proteomes" id="UP000824219"/>
    </source>
</evidence>
<feature type="domain" description="c-SKI SMAD4-binding" evidence="3">
    <location>
        <begin position="200"/>
        <end position="295"/>
    </location>
</feature>
<gene>
    <name evidence="4" type="ORF">KOW79_004670</name>
</gene>
<dbReference type="AlphaFoldDB" id="A0A9D3P2D1"/>
<sequence length="730" mass="80681">MEAVTRPIFQPHPGLQQTLKQFHLSSMSSLGGPAAFSARWQHEVFGKDGEELERAAAASVAAAAAAAAAHVPPPRPPPVLPVPLFMASDRSTERCETLLEGESISCFVVGGEKRLCLPQILNTVLRDFSLQQINAVCDELHIYCSRCTAEQLEILKVVGILPFSAPSCGLITKTDAERLCNALVRAGTRSRGAKELEVKGFKVYHECFGKCSGIFVADLYTSPGAECIQCTDCGVMHAPHKFVVHGHKSLENRTCHWGFDSANWRAYVLLSPEYAEKEENAKLEAMLHELKERFDFANKYKRRSSGVLDAVPIKKSKHDDFSHSPSADKDKKPDWLRSLSASANKGFNCIQPRQRVSAFRPWSPNITEKDGASKAASLARDSFYNYKSLENSVAPNVALPPLQKGVPVSLSILNPTSRSEERAEGHGKTRKRRITGEGHPGHATPSHAQQSHALSRAPPPMTEEHDSDVEVEVRDEVTSSLSSLSSPSFTSSSSAKELSSPGVSGVTGISEVPTGLGAGVESQVGGASPDSELETLRQALDGGMESRESKEKFLHEILKMRVKQEEKLGSALHAKRSLQQELEFLRVVKKEKLREASEAKRALRKEMERLRAENERKMKEANETRARLTRELEEAKQLRKCDKGCEAGRMRAKYSAQIEELQMKLQLAEADREQLRSDLQREREARQHLEKVVKELQDQLWPKTTEETHTELTGKTPSASSASNAKESSN</sequence>
<dbReference type="PANTHER" id="PTHR10005:SF15">
    <property type="entry name" value="SKI ONCOGENE"/>
    <property type="match status" value="1"/>
</dbReference>
<dbReference type="GO" id="GO:0030514">
    <property type="term" value="P:negative regulation of BMP signaling pathway"/>
    <property type="evidence" value="ECO:0007669"/>
    <property type="project" value="TreeGrafter"/>
</dbReference>
<dbReference type="GO" id="GO:0046332">
    <property type="term" value="F:SMAD binding"/>
    <property type="evidence" value="ECO:0007669"/>
    <property type="project" value="InterPro"/>
</dbReference>
<dbReference type="GO" id="GO:0005634">
    <property type="term" value="C:nucleus"/>
    <property type="evidence" value="ECO:0007669"/>
    <property type="project" value="TreeGrafter"/>
</dbReference>
<comment type="caution">
    <text evidence="4">The sequence shown here is derived from an EMBL/GenBank/DDBJ whole genome shotgun (WGS) entry which is preliminary data.</text>
</comment>
<dbReference type="FunFam" id="3.10.390.10:FF:000002">
    <property type="entry name" value="Putative ski oncogene"/>
    <property type="match status" value="1"/>
</dbReference>
<dbReference type="InterPro" id="IPR023216">
    <property type="entry name" value="Tscrpt_reg_SKI_SnoN"/>
</dbReference>
<dbReference type="Proteomes" id="UP000824219">
    <property type="component" value="Linkage Group LG05"/>
</dbReference>
<comment type="similarity">
    <text evidence="1">Belongs to the SKI family.</text>
</comment>
<dbReference type="InterPro" id="IPR010919">
    <property type="entry name" value="SAND-like_dom_sf"/>
</dbReference>
<reference evidence="4 5" key="1">
    <citation type="submission" date="2021-06" db="EMBL/GenBank/DDBJ databases">
        <title>Chromosome-level genome assembly of the red-tail catfish (Hemibagrus wyckioides).</title>
        <authorList>
            <person name="Shao F."/>
        </authorList>
    </citation>
    <scope>NUCLEOTIDE SEQUENCE [LARGE SCALE GENOMIC DNA]</scope>
    <source>
        <strain evidence="4">EC202008001</strain>
        <tissue evidence="4">Blood</tissue>
    </source>
</reference>
<dbReference type="OrthoDB" id="3938623at2759"/>
<accession>A0A9D3P2D1</accession>
<dbReference type="InterPro" id="IPR037000">
    <property type="entry name" value="Ski_DNA-bd_sf"/>
</dbReference>
<proteinExistence type="inferred from homology"/>
<dbReference type="InterPro" id="IPR009061">
    <property type="entry name" value="DNA-bd_dom_put_sf"/>
</dbReference>
<dbReference type="Pfam" id="PF08782">
    <property type="entry name" value="c-SKI_SMAD_bind"/>
    <property type="match status" value="1"/>
</dbReference>
<evidence type="ECO:0000313" key="4">
    <source>
        <dbReference type="EMBL" id="KAG7332836.1"/>
    </source>
</evidence>
<dbReference type="EMBL" id="JAHKSW010000005">
    <property type="protein sequence ID" value="KAG7332836.1"/>
    <property type="molecule type" value="Genomic_DNA"/>
</dbReference>
<dbReference type="InterPro" id="IPR003380">
    <property type="entry name" value="SKI/SNO/DAC"/>
</dbReference>
<keyword evidence="5" id="KW-1185">Reference proteome</keyword>
<feature type="compositionally biased region" description="Basic and acidic residues" evidence="2">
    <location>
        <begin position="418"/>
        <end position="427"/>
    </location>
</feature>
<dbReference type="GO" id="GO:0000981">
    <property type="term" value="F:DNA-binding transcription factor activity, RNA polymerase II-specific"/>
    <property type="evidence" value="ECO:0007669"/>
    <property type="project" value="TreeGrafter"/>
</dbReference>
<evidence type="ECO:0000256" key="2">
    <source>
        <dbReference type="SAM" id="MobiDB-lite"/>
    </source>
</evidence>
<evidence type="ECO:0000259" key="3">
    <source>
        <dbReference type="SMART" id="SM01046"/>
    </source>
</evidence>
<feature type="compositionally biased region" description="Low complexity" evidence="2">
    <location>
        <begin position="478"/>
        <end position="494"/>
    </location>
</feature>
<dbReference type="GO" id="GO:0005737">
    <property type="term" value="C:cytoplasm"/>
    <property type="evidence" value="ECO:0007669"/>
    <property type="project" value="TreeGrafter"/>
</dbReference>
<dbReference type="GO" id="GO:0000978">
    <property type="term" value="F:RNA polymerase II cis-regulatory region sequence-specific DNA binding"/>
    <property type="evidence" value="ECO:0007669"/>
    <property type="project" value="TreeGrafter"/>
</dbReference>
<feature type="region of interest" description="Disordered" evidence="2">
    <location>
        <begin position="410"/>
        <end position="548"/>
    </location>
</feature>
<dbReference type="Pfam" id="PF02437">
    <property type="entry name" value="Ski_Sno_DHD"/>
    <property type="match status" value="1"/>
</dbReference>